<dbReference type="Pfam" id="PF00382">
    <property type="entry name" value="TFIIB"/>
    <property type="match status" value="2"/>
</dbReference>
<dbReference type="PRINTS" id="PR00685">
    <property type="entry name" value="TIFACTORIIB"/>
</dbReference>
<dbReference type="SUPFAM" id="SSF47954">
    <property type="entry name" value="Cyclin-like"/>
    <property type="match status" value="2"/>
</dbReference>
<dbReference type="GO" id="GO:0097550">
    <property type="term" value="C:transcription preinitiation complex"/>
    <property type="evidence" value="ECO:0007669"/>
    <property type="project" value="TreeGrafter"/>
</dbReference>
<accession>A0A7C2UR05</accession>
<dbReference type="Proteomes" id="UP000885664">
    <property type="component" value="Unassembled WGS sequence"/>
</dbReference>
<dbReference type="InterPro" id="IPR013763">
    <property type="entry name" value="Cyclin-like_dom"/>
</dbReference>
<feature type="domain" description="Cyclin-like" evidence="3">
    <location>
        <begin position="117"/>
        <end position="198"/>
    </location>
</feature>
<proteinExistence type="predicted"/>
<organism evidence="4">
    <name type="scientific">Fervidicoccus fontis</name>
    <dbReference type="NCBI Taxonomy" id="683846"/>
    <lineage>
        <taxon>Archaea</taxon>
        <taxon>Thermoproteota</taxon>
        <taxon>Thermoprotei</taxon>
        <taxon>Fervidicoccales</taxon>
        <taxon>Fervidicoccaceae</taxon>
        <taxon>Fervidicoccus</taxon>
    </lineage>
</organism>
<dbReference type="SUPFAM" id="SSF57783">
    <property type="entry name" value="Zinc beta-ribbon"/>
    <property type="match status" value="1"/>
</dbReference>
<reference evidence="4" key="1">
    <citation type="journal article" date="2020" name="mSystems">
        <title>Genome- and Community-Level Interaction Insights into Carbon Utilization and Element Cycling Functions of Hydrothermarchaeota in Hydrothermal Sediment.</title>
        <authorList>
            <person name="Zhou Z."/>
            <person name="Liu Y."/>
            <person name="Xu W."/>
            <person name="Pan J."/>
            <person name="Luo Z.H."/>
            <person name="Li M."/>
        </authorList>
    </citation>
    <scope>NUCLEOTIDE SEQUENCE [LARGE SCALE GENOMIC DNA]</scope>
    <source>
        <strain evidence="4">SpSt-1259</strain>
    </source>
</reference>
<dbReference type="EMBL" id="DSFE01000024">
    <property type="protein sequence ID" value="HEU97396.1"/>
    <property type="molecule type" value="Genomic_DNA"/>
</dbReference>
<keyword evidence="1" id="KW-0805">Transcription regulation</keyword>
<dbReference type="PANTHER" id="PTHR11618:SF13">
    <property type="entry name" value="TRANSCRIPTION INITIATION FACTOR IIB"/>
    <property type="match status" value="1"/>
</dbReference>
<keyword evidence="2" id="KW-0804">Transcription</keyword>
<dbReference type="InterPro" id="IPR000812">
    <property type="entry name" value="TFIIB"/>
</dbReference>
<feature type="domain" description="Cyclin-like" evidence="3">
    <location>
        <begin position="213"/>
        <end position="295"/>
    </location>
</feature>
<evidence type="ECO:0000259" key="3">
    <source>
        <dbReference type="SMART" id="SM00385"/>
    </source>
</evidence>
<dbReference type="GO" id="GO:0017025">
    <property type="term" value="F:TBP-class protein binding"/>
    <property type="evidence" value="ECO:0007669"/>
    <property type="project" value="InterPro"/>
</dbReference>
<evidence type="ECO:0000256" key="2">
    <source>
        <dbReference type="ARBA" id="ARBA00023163"/>
    </source>
</evidence>
<evidence type="ECO:0000313" key="4">
    <source>
        <dbReference type="EMBL" id="HEU97396.1"/>
    </source>
</evidence>
<evidence type="ECO:0000256" key="1">
    <source>
        <dbReference type="ARBA" id="ARBA00023015"/>
    </source>
</evidence>
<sequence length="303" mass="34087">MMSETFEDQNNTGRKCTEVIVDQERGEIICSSTGEVLGNVFDSGPEWREFPNNEGMNRSRVGAPLTKAMHDYGISTTISDSDIRKLKFSQRKKMYVLRRRIASTRMRENKRMITALTILKENASTLKLPQVVLENASILMRKVVEAGLGRGEKIRAYSAAALYIACRISKIPRSFSYISNILDVDEESVRYAYRKIVELSGGKINARISRPIDFVPTFVTVLKLGKGTEKLMYRLSNAVDKTNMLQGKSPIAVAAAIAYISSAIMGEKRNQRDIASAFGTFTDVAVRNRYRDIVDNLYIEVML</sequence>
<dbReference type="InterPro" id="IPR036915">
    <property type="entry name" value="Cyclin-like_sf"/>
</dbReference>
<dbReference type="AlphaFoldDB" id="A0A7C2UR05"/>
<gene>
    <name evidence="4" type="primary">tfb</name>
    <name evidence="4" type="ORF">ENO36_00870</name>
</gene>
<dbReference type="GO" id="GO:0070897">
    <property type="term" value="P:transcription preinitiation complex assembly"/>
    <property type="evidence" value="ECO:0007669"/>
    <property type="project" value="InterPro"/>
</dbReference>
<protein>
    <submittedName>
        <fullName evidence="4">Transcription initiation factor IIB</fullName>
    </submittedName>
</protein>
<dbReference type="SMART" id="SM00385">
    <property type="entry name" value="CYCLIN"/>
    <property type="match status" value="2"/>
</dbReference>
<dbReference type="Gene3D" id="1.10.472.170">
    <property type="match status" value="1"/>
</dbReference>
<dbReference type="Gene3D" id="1.10.472.10">
    <property type="entry name" value="Cyclin-like"/>
    <property type="match status" value="1"/>
</dbReference>
<dbReference type="InterPro" id="IPR013150">
    <property type="entry name" value="TFIIB_cyclin"/>
</dbReference>
<comment type="caution">
    <text evidence="4">The sequence shown here is derived from an EMBL/GenBank/DDBJ whole genome shotgun (WGS) entry which is preliminary data.</text>
</comment>
<name>A0A7C2UR05_9CREN</name>
<dbReference type="PANTHER" id="PTHR11618">
    <property type="entry name" value="TRANSCRIPTION INITIATION FACTOR IIB-RELATED"/>
    <property type="match status" value="1"/>
</dbReference>